<organism evidence="1">
    <name type="scientific">Oryza meridionalis</name>
    <dbReference type="NCBI Taxonomy" id="40149"/>
    <lineage>
        <taxon>Eukaryota</taxon>
        <taxon>Viridiplantae</taxon>
        <taxon>Streptophyta</taxon>
        <taxon>Embryophyta</taxon>
        <taxon>Tracheophyta</taxon>
        <taxon>Spermatophyta</taxon>
        <taxon>Magnoliopsida</taxon>
        <taxon>Liliopsida</taxon>
        <taxon>Poales</taxon>
        <taxon>Poaceae</taxon>
        <taxon>BOP clade</taxon>
        <taxon>Oryzoideae</taxon>
        <taxon>Oryzeae</taxon>
        <taxon>Oryzinae</taxon>
        <taxon>Oryza</taxon>
    </lineage>
</organism>
<dbReference type="PANTHER" id="PTHR12064">
    <property type="entry name" value="METAL TRANSPORTER CNNM"/>
    <property type="match status" value="1"/>
</dbReference>
<dbReference type="eggNOG" id="KOG2118">
    <property type="taxonomic scope" value="Eukaryota"/>
</dbReference>
<dbReference type="AlphaFoldDB" id="A0A0E0DBV2"/>
<dbReference type="Gramene" id="OMERI04G05300.4">
    <property type="protein sequence ID" value="OMERI04G05300.4"/>
    <property type="gene ID" value="OMERI04G05300"/>
</dbReference>
<evidence type="ECO:0000313" key="2">
    <source>
        <dbReference type="Proteomes" id="UP000008021"/>
    </source>
</evidence>
<name>A0A0E0DBV2_9ORYZ</name>
<dbReference type="Proteomes" id="UP000008021">
    <property type="component" value="Chromosome 4"/>
</dbReference>
<dbReference type="EnsemblPlants" id="OMERI04G05300.4">
    <property type="protein sequence ID" value="OMERI04G05300.4"/>
    <property type="gene ID" value="OMERI04G05300"/>
</dbReference>
<reference evidence="1" key="1">
    <citation type="submission" date="2015-04" db="UniProtKB">
        <authorList>
            <consortium name="EnsemblPlants"/>
        </authorList>
    </citation>
    <scope>IDENTIFICATION</scope>
</reference>
<reference evidence="1" key="2">
    <citation type="submission" date="2018-05" db="EMBL/GenBank/DDBJ databases">
        <title>OmerRS3 (Oryza meridionalis Reference Sequence Version 3).</title>
        <authorList>
            <person name="Zhang J."/>
            <person name="Kudrna D."/>
            <person name="Lee S."/>
            <person name="Talag J."/>
            <person name="Welchert J."/>
            <person name="Wing R.A."/>
        </authorList>
    </citation>
    <scope>NUCLEOTIDE SEQUENCE [LARGE SCALE GENOMIC DNA]</scope>
    <source>
        <strain evidence="1">OR44</strain>
    </source>
</reference>
<keyword evidence="2" id="KW-1185">Reference proteome</keyword>
<dbReference type="GO" id="GO:0010960">
    <property type="term" value="P:magnesium ion homeostasis"/>
    <property type="evidence" value="ECO:0007669"/>
    <property type="project" value="InterPro"/>
</dbReference>
<accession>A0A0E0DBV2</accession>
<evidence type="ECO:0000313" key="1">
    <source>
        <dbReference type="EnsemblPlants" id="OMERI04G05300.5"/>
    </source>
</evidence>
<dbReference type="EnsemblPlants" id="OMERI04G05300.5">
    <property type="protein sequence ID" value="OMERI04G05300.5"/>
    <property type="gene ID" value="OMERI04G05300"/>
</dbReference>
<dbReference type="PANTHER" id="PTHR12064:SF59">
    <property type="entry name" value="CNNM TRANSMEMBRANE DOMAIN-CONTAINING PROTEIN"/>
    <property type="match status" value="1"/>
</dbReference>
<dbReference type="GO" id="GO:0005737">
    <property type="term" value="C:cytoplasm"/>
    <property type="evidence" value="ECO:0007669"/>
    <property type="project" value="TreeGrafter"/>
</dbReference>
<dbReference type="Gramene" id="OMERI04G05300.5">
    <property type="protein sequence ID" value="OMERI04G05300.5"/>
    <property type="gene ID" value="OMERI04G05300"/>
</dbReference>
<sequence length="140" mass="15733">MGKKRGATVTRDLVHVLPFPEADEPRHFSDDGFDGGNPCHRCFFSHILPQSICSWYGLAIGPSVAPLVHVLVWVCFPIAYELLDYVLGKGHATDLFGRAELKTLVTLHGNEVLFAWLFDHCCSSAIHLINSLEWFSFDYL</sequence>
<dbReference type="GO" id="GO:0030026">
    <property type="term" value="P:intracellular manganese ion homeostasis"/>
    <property type="evidence" value="ECO:0007669"/>
    <property type="project" value="TreeGrafter"/>
</dbReference>
<proteinExistence type="predicted"/>
<dbReference type="InterPro" id="IPR045095">
    <property type="entry name" value="ACDP"/>
</dbReference>
<protein>
    <submittedName>
        <fullName evidence="1">Uncharacterized protein</fullName>
    </submittedName>
</protein>
<dbReference type="HOGENOM" id="CLU_1838334_0_0_1"/>